<dbReference type="AlphaFoldDB" id="A0A0F9AE36"/>
<sequence>IVEAQHIPVEMSADANIPEMPENIVPVLIYGALVIGKEFRDEFQNLQVTREEYERRVGDILVDVRKTSRRPRLVPNVESLQVAFPGR</sequence>
<organism evidence="1">
    <name type="scientific">marine sediment metagenome</name>
    <dbReference type="NCBI Taxonomy" id="412755"/>
    <lineage>
        <taxon>unclassified sequences</taxon>
        <taxon>metagenomes</taxon>
        <taxon>ecological metagenomes</taxon>
    </lineage>
</organism>
<gene>
    <name evidence="1" type="ORF">LCGC14_2583650</name>
</gene>
<reference evidence="1" key="1">
    <citation type="journal article" date="2015" name="Nature">
        <title>Complex archaea that bridge the gap between prokaryotes and eukaryotes.</title>
        <authorList>
            <person name="Spang A."/>
            <person name="Saw J.H."/>
            <person name="Jorgensen S.L."/>
            <person name="Zaremba-Niedzwiedzka K."/>
            <person name="Martijn J."/>
            <person name="Lind A.E."/>
            <person name="van Eijk R."/>
            <person name="Schleper C."/>
            <person name="Guy L."/>
            <person name="Ettema T.J."/>
        </authorList>
    </citation>
    <scope>NUCLEOTIDE SEQUENCE</scope>
</reference>
<proteinExistence type="predicted"/>
<name>A0A0F9AE36_9ZZZZ</name>
<protein>
    <submittedName>
        <fullName evidence="1">Uncharacterized protein</fullName>
    </submittedName>
</protein>
<dbReference type="EMBL" id="LAZR01043191">
    <property type="protein sequence ID" value="KKL07675.1"/>
    <property type="molecule type" value="Genomic_DNA"/>
</dbReference>
<evidence type="ECO:0000313" key="1">
    <source>
        <dbReference type="EMBL" id="KKL07675.1"/>
    </source>
</evidence>
<accession>A0A0F9AE36</accession>
<feature type="non-terminal residue" evidence="1">
    <location>
        <position position="1"/>
    </location>
</feature>
<comment type="caution">
    <text evidence="1">The sequence shown here is derived from an EMBL/GenBank/DDBJ whole genome shotgun (WGS) entry which is preliminary data.</text>
</comment>